<accession>A0A810Q6J0</accession>
<dbReference type="GO" id="GO:0051782">
    <property type="term" value="P:negative regulation of cell division"/>
    <property type="evidence" value="ECO:0007669"/>
    <property type="project" value="TreeGrafter"/>
</dbReference>
<feature type="domain" description="TadZ-like receiver" evidence="3">
    <location>
        <begin position="1"/>
        <end position="108"/>
    </location>
</feature>
<dbReference type="InterPro" id="IPR049086">
    <property type="entry name" value="TadZ-like_ARD"/>
</dbReference>
<protein>
    <recommendedName>
        <fullName evidence="3">TadZ-like receiver domain-containing protein</fullName>
    </recommendedName>
</protein>
<dbReference type="AlphaFoldDB" id="A0A810Q6J0"/>
<proteinExistence type="predicted"/>
<dbReference type="EMBL" id="AP023418">
    <property type="protein sequence ID" value="BCK81286.1"/>
    <property type="molecule type" value="Genomic_DNA"/>
</dbReference>
<dbReference type="InterPro" id="IPR027417">
    <property type="entry name" value="P-loop_NTPase"/>
</dbReference>
<keyword evidence="5" id="KW-1185">Reference proteome</keyword>
<dbReference type="GO" id="GO:0009898">
    <property type="term" value="C:cytoplasmic side of plasma membrane"/>
    <property type="evidence" value="ECO:0007669"/>
    <property type="project" value="TreeGrafter"/>
</dbReference>
<name>A0A810Q6J0_9FIRM</name>
<reference evidence="4" key="1">
    <citation type="submission" date="2020-09" db="EMBL/GenBank/DDBJ databases">
        <title>New species isolated from human feces.</title>
        <authorList>
            <person name="Kitahara M."/>
            <person name="Shigeno Y."/>
            <person name="Shime M."/>
            <person name="Matsumoto Y."/>
            <person name="Nakamura S."/>
            <person name="Motooka D."/>
            <person name="Fukuoka S."/>
            <person name="Nishikawa H."/>
            <person name="Benno Y."/>
        </authorList>
    </citation>
    <scope>NUCLEOTIDE SEQUENCE</scope>
    <source>
        <strain evidence="4">MM50</strain>
    </source>
</reference>
<evidence type="ECO:0000256" key="2">
    <source>
        <dbReference type="ARBA" id="ARBA00022840"/>
    </source>
</evidence>
<evidence type="ECO:0000256" key="1">
    <source>
        <dbReference type="ARBA" id="ARBA00022741"/>
    </source>
</evidence>
<organism evidence="4 5">
    <name type="scientific">Vescimonas coprocola</name>
    <dbReference type="NCBI Taxonomy" id="2714355"/>
    <lineage>
        <taxon>Bacteria</taxon>
        <taxon>Bacillati</taxon>
        <taxon>Bacillota</taxon>
        <taxon>Clostridia</taxon>
        <taxon>Eubacteriales</taxon>
        <taxon>Oscillospiraceae</taxon>
        <taxon>Vescimonas</taxon>
    </lineage>
</organism>
<dbReference type="GO" id="GO:0005524">
    <property type="term" value="F:ATP binding"/>
    <property type="evidence" value="ECO:0007669"/>
    <property type="project" value="UniProtKB-KW"/>
</dbReference>
<dbReference type="RefSeq" id="WP_213542037.1">
    <property type="nucleotide sequence ID" value="NZ_AP023418.1"/>
</dbReference>
<dbReference type="PANTHER" id="PTHR43384:SF6">
    <property type="entry name" value="SEPTUM SITE-DETERMINING PROTEIN MIND HOMOLOG, CHLOROPLASTIC"/>
    <property type="match status" value="1"/>
</dbReference>
<dbReference type="Pfam" id="PF21194">
    <property type="entry name" value="TadZ-like_ARD"/>
    <property type="match status" value="1"/>
</dbReference>
<dbReference type="GO" id="GO:0005829">
    <property type="term" value="C:cytosol"/>
    <property type="evidence" value="ECO:0007669"/>
    <property type="project" value="TreeGrafter"/>
</dbReference>
<evidence type="ECO:0000259" key="3">
    <source>
        <dbReference type="Pfam" id="PF21194"/>
    </source>
</evidence>
<dbReference type="Proteomes" id="UP000681035">
    <property type="component" value="Chromosome"/>
</dbReference>
<keyword evidence="1" id="KW-0547">Nucleotide-binding</keyword>
<sequence length="353" mass="38732">MKIKLALLDSDQNYLNRIVTAFNIKYADKLEIYSFTKLESAMAALEPSRIDVLVASDTFVVESSALPKRCQLAYFVESADVDSVNDQRAICKFQKADLIYRQILSIYSEYAGSASGLKLGDDSCKVIAFTSPCGGVGSSTMAAACALHYAARGKRTLYLNFERFGSSDAFFAAEGQFDMSGIIFALKSKKTNLSMKMESCVKQDPRGVYFYSQSKVALDMLELGADEIGRLISEARLSGNYEYVIADLEFGMDRASLQILRQAGAIVWTGDGSEISNRKLARAYQALAILEQNAEVPLTARIALIYNKFSNKSGTAVTGTELRSIGGAPRYEHASTAQVLEQLAPKELFDKIQ</sequence>
<dbReference type="SUPFAM" id="SSF52540">
    <property type="entry name" value="P-loop containing nucleoside triphosphate hydrolases"/>
    <property type="match status" value="1"/>
</dbReference>
<gene>
    <name evidence="4" type="ORF">MM50RIKEN_10490</name>
</gene>
<dbReference type="GO" id="GO:0016887">
    <property type="term" value="F:ATP hydrolysis activity"/>
    <property type="evidence" value="ECO:0007669"/>
    <property type="project" value="TreeGrafter"/>
</dbReference>
<keyword evidence="2" id="KW-0067">ATP-binding</keyword>
<dbReference type="Gene3D" id="3.40.50.300">
    <property type="entry name" value="P-loop containing nucleotide triphosphate hydrolases"/>
    <property type="match status" value="1"/>
</dbReference>
<dbReference type="InterPro" id="IPR050625">
    <property type="entry name" value="ParA/MinD_ATPase"/>
</dbReference>
<evidence type="ECO:0000313" key="4">
    <source>
        <dbReference type="EMBL" id="BCK81286.1"/>
    </source>
</evidence>
<dbReference type="PANTHER" id="PTHR43384">
    <property type="entry name" value="SEPTUM SITE-DETERMINING PROTEIN MIND HOMOLOG, CHLOROPLASTIC-RELATED"/>
    <property type="match status" value="1"/>
</dbReference>
<dbReference type="KEGG" id="vcop:MM50RIKEN_10490"/>
<dbReference type="Gene3D" id="3.40.50.10850">
    <property type="entry name" value="Ntrc-like two-domain protein"/>
    <property type="match status" value="1"/>
</dbReference>
<evidence type="ECO:0000313" key="5">
    <source>
        <dbReference type="Proteomes" id="UP000681035"/>
    </source>
</evidence>